<protein>
    <submittedName>
        <fullName evidence="2">Metallophosphoesterase</fullName>
    </submittedName>
</protein>
<organism evidence="2 3">
    <name type="scientific">Sphingopyxis fribergensis</name>
    <dbReference type="NCBI Taxonomy" id="1515612"/>
    <lineage>
        <taxon>Bacteria</taxon>
        <taxon>Pseudomonadati</taxon>
        <taxon>Pseudomonadota</taxon>
        <taxon>Alphaproteobacteria</taxon>
        <taxon>Sphingomonadales</taxon>
        <taxon>Sphingomonadaceae</taxon>
        <taxon>Sphingopyxis</taxon>
    </lineage>
</organism>
<dbReference type="EMBL" id="CP009122">
    <property type="protein sequence ID" value="AJA09027.1"/>
    <property type="molecule type" value="Genomic_DNA"/>
</dbReference>
<dbReference type="RefSeq" id="WP_039574603.1">
    <property type="nucleotide sequence ID" value="NZ_CP009122.1"/>
</dbReference>
<evidence type="ECO:0000313" key="2">
    <source>
        <dbReference type="EMBL" id="AJA09027.1"/>
    </source>
</evidence>
<dbReference type="SUPFAM" id="SSF56300">
    <property type="entry name" value="Metallo-dependent phosphatases"/>
    <property type="match status" value="1"/>
</dbReference>
<sequence>MSFFSRFARPRAAPPTSRAVPDGSLIYAIGDIHGRDDLFAALLDEIDADRSRRPHEQCILVLLGDLVDRGPDSDKVIDRAIGLRDRFDRMHHLIGNHEECMLAALTGEVRALRYFIRIGGDATVRSYLRDDALYEATSFEELADIFPRRVPQSHVDFLGCGEDLVEYGDYVFVHAGVRPGVALDRQKTSDLRWIREDFLGSESEHGRMVVHGHTISEDVERRANRIGIDTGAYATGKLTAIGLSKSDHWFVQVQHEAA</sequence>
<dbReference type="PANTHER" id="PTHR42850:SF4">
    <property type="entry name" value="ZINC-DEPENDENT ENDOPOLYPHOSPHATASE"/>
    <property type="match status" value="1"/>
</dbReference>
<dbReference type="Pfam" id="PF00149">
    <property type="entry name" value="Metallophos"/>
    <property type="match status" value="1"/>
</dbReference>
<dbReference type="STRING" id="1515612.SKP52_10610"/>
<name>A0A0A7PM61_9SPHN</name>
<dbReference type="GO" id="GO:0005737">
    <property type="term" value="C:cytoplasm"/>
    <property type="evidence" value="ECO:0007669"/>
    <property type="project" value="TreeGrafter"/>
</dbReference>
<dbReference type="Gene3D" id="3.60.21.10">
    <property type="match status" value="1"/>
</dbReference>
<dbReference type="GO" id="GO:0008803">
    <property type="term" value="F:bis(5'-nucleosyl)-tetraphosphatase (symmetrical) activity"/>
    <property type="evidence" value="ECO:0007669"/>
    <property type="project" value="TreeGrafter"/>
</dbReference>
<dbReference type="GO" id="GO:0016791">
    <property type="term" value="F:phosphatase activity"/>
    <property type="evidence" value="ECO:0007669"/>
    <property type="project" value="TreeGrafter"/>
</dbReference>
<gene>
    <name evidence="2" type="ORF">SKP52_10610</name>
</gene>
<reference evidence="2 3" key="1">
    <citation type="journal article" date="2015" name="Int. J. Syst. Evol. Microbiol.">
        <title>Description of Sphingopyxis fribergensis sp. nov. - a soil bacterium with the ability to degrade styrene and phenylacetic acid.</title>
        <authorList>
            <person name="Oelschlagel M."/>
            <person name="Ruckert C."/>
            <person name="Kalinowski J."/>
            <person name="Schmidt G."/>
            <person name="Schlomann M."/>
            <person name="Tischler D."/>
        </authorList>
    </citation>
    <scope>NUCLEOTIDE SEQUENCE [LARGE SCALE GENOMIC DNA]</scope>
    <source>
        <strain evidence="2 3">Kp5.2</strain>
    </source>
</reference>
<dbReference type="HOGENOM" id="CLU_023125_4_1_5"/>
<evidence type="ECO:0000313" key="3">
    <source>
        <dbReference type="Proteomes" id="UP000030907"/>
    </source>
</evidence>
<feature type="domain" description="Calcineurin-like phosphoesterase" evidence="1">
    <location>
        <begin position="26"/>
        <end position="216"/>
    </location>
</feature>
<dbReference type="CDD" id="cd00144">
    <property type="entry name" value="MPP_PPP_family"/>
    <property type="match status" value="1"/>
</dbReference>
<dbReference type="OrthoDB" id="9807890at2"/>
<proteinExistence type="predicted"/>
<evidence type="ECO:0000259" key="1">
    <source>
        <dbReference type="Pfam" id="PF00149"/>
    </source>
</evidence>
<dbReference type="GO" id="GO:0110154">
    <property type="term" value="P:RNA decapping"/>
    <property type="evidence" value="ECO:0007669"/>
    <property type="project" value="TreeGrafter"/>
</dbReference>
<dbReference type="Proteomes" id="UP000030907">
    <property type="component" value="Chromosome"/>
</dbReference>
<dbReference type="KEGG" id="sphk:SKP52_10610"/>
<accession>A0A0A7PM61</accession>
<dbReference type="InterPro" id="IPR050126">
    <property type="entry name" value="Ap4A_hydrolase"/>
</dbReference>
<keyword evidence="3" id="KW-1185">Reference proteome</keyword>
<dbReference type="InterPro" id="IPR029052">
    <property type="entry name" value="Metallo-depent_PP-like"/>
</dbReference>
<dbReference type="AlphaFoldDB" id="A0A0A7PM61"/>
<dbReference type="PANTHER" id="PTHR42850">
    <property type="entry name" value="METALLOPHOSPHOESTERASE"/>
    <property type="match status" value="1"/>
</dbReference>
<dbReference type="InterPro" id="IPR004843">
    <property type="entry name" value="Calcineurin-like_PHP"/>
</dbReference>